<evidence type="ECO:0000256" key="1">
    <source>
        <dbReference type="SAM" id="MobiDB-lite"/>
    </source>
</evidence>
<dbReference type="PANTHER" id="PTHR33361:SF2">
    <property type="entry name" value="DUF885 DOMAIN-CONTAINING PROTEIN"/>
    <property type="match status" value="1"/>
</dbReference>
<dbReference type="STRING" id="590998.Celf_2068"/>
<evidence type="ECO:0000313" key="3">
    <source>
        <dbReference type="Proteomes" id="UP000008460"/>
    </source>
</evidence>
<reference evidence="2 3" key="1">
    <citation type="submission" date="2011-04" db="EMBL/GenBank/DDBJ databases">
        <title>Complete sequence of Cellulomonas fimi ATCC 484.</title>
        <authorList>
            <consortium name="US DOE Joint Genome Institute"/>
            <person name="Lucas S."/>
            <person name="Han J."/>
            <person name="Lapidus A."/>
            <person name="Cheng J.-F."/>
            <person name="Goodwin L."/>
            <person name="Pitluck S."/>
            <person name="Peters L."/>
            <person name="Chertkov O."/>
            <person name="Detter J.C."/>
            <person name="Han C."/>
            <person name="Tapia R."/>
            <person name="Land M."/>
            <person name="Hauser L."/>
            <person name="Kyrpides N."/>
            <person name="Ivanova N."/>
            <person name="Ovchinnikova G."/>
            <person name="Pagani I."/>
            <person name="Mead D."/>
            <person name="Brumm P."/>
            <person name="Woyke T."/>
        </authorList>
    </citation>
    <scope>NUCLEOTIDE SEQUENCE [LARGE SCALE GENOMIC DNA]</scope>
    <source>
        <strain evidence="3">ATCC 484 / DSM 20113 / JCM 1341 / NBRC 15513 / NCIMB 8980 / NCTC 7547</strain>
    </source>
</reference>
<dbReference type="HOGENOM" id="CLU_018914_3_0_11"/>
<accession>F4H0U9</accession>
<dbReference type="InterPro" id="IPR010281">
    <property type="entry name" value="DUF885"/>
</dbReference>
<dbReference type="PANTHER" id="PTHR33361">
    <property type="entry name" value="GLR0591 PROTEIN"/>
    <property type="match status" value="1"/>
</dbReference>
<dbReference type="EMBL" id="CP002666">
    <property type="protein sequence ID" value="AEE46196.1"/>
    <property type="molecule type" value="Genomic_DNA"/>
</dbReference>
<evidence type="ECO:0008006" key="4">
    <source>
        <dbReference type="Google" id="ProtNLM"/>
    </source>
</evidence>
<dbReference type="Pfam" id="PF05960">
    <property type="entry name" value="DUF885"/>
    <property type="match status" value="1"/>
</dbReference>
<organism evidence="2 3">
    <name type="scientific">Cellulomonas fimi (strain ATCC 484 / DSM 20113 / JCM 1341 / CCUG 24087 / LMG 16345 / NBRC 15513 / NCIMB 8980 / NCTC 7547 / NRS-133)</name>
    <dbReference type="NCBI Taxonomy" id="590998"/>
    <lineage>
        <taxon>Bacteria</taxon>
        <taxon>Bacillati</taxon>
        <taxon>Actinomycetota</taxon>
        <taxon>Actinomycetes</taxon>
        <taxon>Micrococcales</taxon>
        <taxon>Cellulomonadaceae</taxon>
        <taxon>Cellulomonas</taxon>
    </lineage>
</organism>
<dbReference type="AlphaFoldDB" id="F4H0U9"/>
<proteinExistence type="predicted"/>
<gene>
    <name evidence="2" type="ordered locus">Celf_2068</name>
</gene>
<dbReference type="eggNOG" id="COG4805">
    <property type="taxonomic scope" value="Bacteria"/>
</dbReference>
<dbReference type="Proteomes" id="UP000008460">
    <property type="component" value="Chromosome"/>
</dbReference>
<sequence>MRARRIPRAGVPHGPVGGAGYRAVMVPALPPSSVPTARQVADRWVDTLADLDPSVGTALGTRPDDRRMPDLSPQAADEKADASRRVLADLDAAAVRDDDDRRCATLLRERLTAQLAVHDAGEHLAALRPIASPVHALQSIFLLMPTATEHDWDVVADRMAQVPAAAEGFRASLAEGLRRGVRSAPRQARAVVGQLDEWLAAADGRGWHAGFVAGADEAVLPGALRTRLDEAARTAASGVADLREWVAAQYLPAVADEPDAVGTERYLLAARLHTGADLDPHEAYAWGWDELARIEADMAAEADRVLPGAAPQEALAHLDVHGEVVEGVEEVRAWLQRMMDTAIAELDGTVVDVAEPVRRVEAMIAPPGAAAAPYYTRPSLDFARPGRTWLPTLGRDRFPTWDLVSTWYHEGVPGHHLQLGQWAHRSGDLSVYQTSVGSIPATTEGWALYAERLMDELGYLRTPGERLGYLDGQRMRAVRVVIDIGMHLGLPIPAARGFHPGERWTADLGEEFFAARSGSPAAFVHSEVERYLGWPGQAISYKLGERAWLSGRRRARERREASGETFDLRAWHTAALGLGSLGLDDLERELAAL</sequence>
<dbReference type="KEGG" id="cfi:Celf_2068"/>
<name>F4H0U9_CELFA</name>
<protein>
    <recommendedName>
        <fullName evidence="4">DUF885 domain-containing protein</fullName>
    </recommendedName>
</protein>
<keyword evidence="3" id="KW-1185">Reference proteome</keyword>
<evidence type="ECO:0000313" key="2">
    <source>
        <dbReference type="EMBL" id="AEE46196.1"/>
    </source>
</evidence>
<feature type="region of interest" description="Disordered" evidence="1">
    <location>
        <begin position="54"/>
        <end position="82"/>
    </location>
</feature>